<accession>A0ABR5DPI8</accession>
<reference evidence="1 2" key="1">
    <citation type="submission" date="2015-02" db="EMBL/GenBank/DDBJ databases">
        <title>Genome Sequencing of Rickettsiales.</title>
        <authorList>
            <person name="Daugherty S.C."/>
            <person name="Su Q."/>
            <person name="Abolude K."/>
            <person name="Beier-Sexton M."/>
            <person name="Carlyon J.A."/>
            <person name="Carter R."/>
            <person name="Day N.P."/>
            <person name="Dumler S.J."/>
            <person name="Dyachenko V."/>
            <person name="Godinez A."/>
            <person name="Kurtti T.J."/>
            <person name="Lichay M."/>
            <person name="Mullins K.E."/>
            <person name="Ott S."/>
            <person name="Pappas-Brown V."/>
            <person name="Paris D.H."/>
            <person name="Patel P."/>
            <person name="Richards A.L."/>
            <person name="Sadzewicz L."/>
            <person name="Sears K."/>
            <person name="Seidman D."/>
            <person name="Sengamalay N."/>
            <person name="Stenos J."/>
            <person name="Tallon L.J."/>
            <person name="Vincent G."/>
            <person name="Fraser C.M."/>
            <person name="Munderloh U."/>
            <person name="Dunning-Hotopp J.C."/>
        </authorList>
    </citation>
    <scope>NUCLEOTIDE SEQUENCE [LARGE SCALE GENOMIC DNA]</scope>
    <source>
        <strain evidence="1 2">Tate's Hell</strain>
    </source>
</reference>
<evidence type="ECO:0000313" key="2">
    <source>
        <dbReference type="Proteomes" id="UP000035491"/>
    </source>
</evidence>
<dbReference type="Proteomes" id="UP000035491">
    <property type="component" value="Unassembled WGS sequence"/>
</dbReference>
<keyword evidence="2" id="KW-1185">Reference proteome</keyword>
<name>A0ABR5DPI8_RICPA</name>
<dbReference type="EMBL" id="LAOO01000001">
    <property type="protein sequence ID" value="KJW00618.1"/>
    <property type="molecule type" value="Genomic_DNA"/>
</dbReference>
<gene>
    <name evidence="1" type="ORF">RPATATE_1464</name>
</gene>
<sequence>MPSDAIPEGSFKAYVFWLLRSDWQFKDSNIEQVHLLPYTTLIF</sequence>
<evidence type="ECO:0000313" key="1">
    <source>
        <dbReference type="EMBL" id="KJW00618.1"/>
    </source>
</evidence>
<protein>
    <submittedName>
        <fullName evidence="1">Uncharacterized protein</fullName>
    </submittedName>
</protein>
<organism evidence="1 2">
    <name type="scientific">Rickettsia parkeri str. Tate's Hell</name>
    <dbReference type="NCBI Taxonomy" id="1359189"/>
    <lineage>
        <taxon>Bacteria</taxon>
        <taxon>Pseudomonadati</taxon>
        <taxon>Pseudomonadota</taxon>
        <taxon>Alphaproteobacteria</taxon>
        <taxon>Rickettsiales</taxon>
        <taxon>Rickettsiaceae</taxon>
        <taxon>Rickettsieae</taxon>
        <taxon>Rickettsia</taxon>
        <taxon>spotted fever group</taxon>
    </lineage>
</organism>
<proteinExistence type="predicted"/>
<comment type="caution">
    <text evidence="1">The sequence shown here is derived from an EMBL/GenBank/DDBJ whole genome shotgun (WGS) entry which is preliminary data.</text>
</comment>